<evidence type="ECO:0000313" key="2">
    <source>
        <dbReference type="EMBL" id="CAD8065600.1"/>
    </source>
</evidence>
<sequence>MINQNQDVSIVKNNQNQHSSFEYSDQDQNERFEQNQHFQKAIRHYSLRLNVKKVQNYDFLNLKKTQIIKQIFNNEINNDITQTFQIQQSIIKAQSLLYYAKIHLENQTYSNISEILPHYSNFQENKQFLEMVDNLLKSKQITDQNRSQNQDGNMYSFKQLDQIEQQKYQAVTAWMQNMSPNSPEFFNFYVQIYEVYQGLEQILKQQQDQEKKGVKQDYQNIILLHQNENQKCDTLLHVSSFVQNLLIQNKRLKNSESYHMLYINFTGENQQQHLDFWNFFNYNNKRFSKYISFIPLSKRVNNNEQQIQNENNDTDKEEDYENCFQNLHEQQKIFNRQKQNKQSISQQIFPILYDQALSEQQIQIIYSMFLQPILNSFNPKFIYLDLQVSSQFQFEYNGIEYLLRQLQKQANVIVYLRYKYESSIQNLQYQQNVAGSEMYNSYLNAIVYGISGFKKIKLTTFYDNTPNKIIQWADRMQKAFYQYHKFFENQVLYLKKQISQFDNLALIYDIYQFAIRLQLDFIQWIFPQDLYRSNQSFTSSHCFYDQNIIILFNQNDFSVHSQEIQTIVKYENNSQIQKIFNTLQMPKNLIEPSILVIGKYLIIAYGYECQINNIQFFDGILVFDLNQLEEFDEIKRINKAPSTKIFNSENLLNCIENRRCPQICQNNGFHQDDHYLSFILIGGESIKSNLIMNIIEVVFINLKTKTFCSYALNNMKLSLYTSLKSWPHQIVLEYSIQKKHLYLILTGNDVLKLNPYSFPINPCYHNQSQLLVQQDDSFKLYNILIKRQNQHYFKIEQLYNNSRNWILEQSECTDIQIVWKAYITTIVDFKNPTNCEILNPFKEKFQKQNPNNSYYICIELKIQLLIPNNDHDYQAYTVQMEWKIVSLQIIER</sequence>
<evidence type="ECO:0000313" key="3">
    <source>
        <dbReference type="Proteomes" id="UP000692954"/>
    </source>
</evidence>
<reference evidence="2" key="1">
    <citation type="submission" date="2021-01" db="EMBL/GenBank/DDBJ databases">
        <authorList>
            <consortium name="Genoscope - CEA"/>
            <person name="William W."/>
        </authorList>
    </citation>
    <scope>NUCLEOTIDE SEQUENCE</scope>
</reference>
<proteinExistence type="predicted"/>
<dbReference type="EMBL" id="CAJJDN010000020">
    <property type="protein sequence ID" value="CAD8065600.1"/>
    <property type="molecule type" value="Genomic_DNA"/>
</dbReference>
<gene>
    <name evidence="2" type="ORF">PSON_ATCC_30995.1.T0200306</name>
</gene>
<dbReference type="AlphaFoldDB" id="A0A8S1LCG0"/>
<dbReference type="OrthoDB" id="310259at2759"/>
<organism evidence="2 3">
    <name type="scientific">Paramecium sonneborni</name>
    <dbReference type="NCBI Taxonomy" id="65129"/>
    <lineage>
        <taxon>Eukaryota</taxon>
        <taxon>Sar</taxon>
        <taxon>Alveolata</taxon>
        <taxon>Ciliophora</taxon>
        <taxon>Intramacronucleata</taxon>
        <taxon>Oligohymenophorea</taxon>
        <taxon>Peniculida</taxon>
        <taxon>Parameciidae</taxon>
        <taxon>Paramecium</taxon>
    </lineage>
</organism>
<evidence type="ECO:0000256" key="1">
    <source>
        <dbReference type="SAM" id="MobiDB-lite"/>
    </source>
</evidence>
<accession>A0A8S1LCG0</accession>
<feature type="compositionally biased region" description="Polar residues" evidence="1">
    <location>
        <begin position="1"/>
        <end position="23"/>
    </location>
</feature>
<protein>
    <submittedName>
        <fullName evidence="2">Uncharacterized protein</fullName>
    </submittedName>
</protein>
<name>A0A8S1LCG0_9CILI</name>
<comment type="caution">
    <text evidence="2">The sequence shown here is derived from an EMBL/GenBank/DDBJ whole genome shotgun (WGS) entry which is preliminary data.</text>
</comment>
<dbReference type="Proteomes" id="UP000692954">
    <property type="component" value="Unassembled WGS sequence"/>
</dbReference>
<feature type="region of interest" description="Disordered" evidence="1">
    <location>
        <begin position="1"/>
        <end position="32"/>
    </location>
</feature>
<keyword evidence="3" id="KW-1185">Reference proteome</keyword>